<sequence>MGFEAVALGGGVTLAIGYHVVPDMTMVSTRDVVEAARGITRAIDIPLVADFDDGGGNPLQVRHAVQLAEAAGIAGVMIEDTNFAYPKHSPPKELGTLMQFKDNHHLSREAAVQRIRAAVEARRNPDTVIIARTDAALISKEESLIRMRLLAEAGADVIKPTHFPFEDAAEAVEASGRPVMMVPIRLGSSTRQERELARHSGVKVLLEPVPVSYAVYGAVITALTELKGGGTSEVDSDTVKLVQETIRYPEWGDLAARYQGSVALP</sequence>
<dbReference type="PANTHER" id="PTHR42905:SF5">
    <property type="entry name" value="CARBOXYVINYL-CARBOXYPHOSPHONATE PHOSPHORYLMUTASE, CHLOROPLASTIC"/>
    <property type="match status" value="1"/>
</dbReference>
<dbReference type="STRING" id="861266.ARTSIC4J27_2915"/>
<keyword evidence="1" id="KW-0808">Transferase</keyword>
<protein>
    <submittedName>
        <fullName evidence="1">Putative carboxyvinyl-carboxyphosphonate phosphorylmutase 2 domain protein</fullName>
        <ecNumber evidence="1">2.7.8.23</ecNumber>
    </submittedName>
</protein>
<dbReference type="InterPro" id="IPR015813">
    <property type="entry name" value="Pyrv/PenolPyrv_kinase-like_dom"/>
</dbReference>
<dbReference type="AlphaFoldDB" id="A0A024H5A2"/>
<dbReference type="GO" id="GO:0008807">
    <property type="term" value="F:carboxyvinyl-carboxyphosphonate phosphorylmutase activity"/>
    <property type="evidence" value="ECO:0007669"/>
    <property type="project" value="UniProtKB-EC"/>
</dbReference>
<dbReference type="EC" id="2.7.8.23" evidence="1"/>
<dbReference type="Proteomes" id="UP000035722">
    <property type="component" value="Unassembled WGS sequence"/>
</dbReference>
<dbReference type="EMBL" id="CAQI01000046">
    <property type="protein sequence ID" value="CCQ46939.1"/>
    <property type="molecule type" value="Genomic_DNA"/>
</dbReference>
<accession>A0A024H5A2</accession>
<keyword evidence="2" id="KW-1185">Reference proteome</keyword>
<dbReference type="CDD" id="cd00377">
    <property type="entry name" value="ICL_PEPM"/>
    <property type="match status" value="1"/>
</dbReference>
<evidence type="ECO:0000313" key="1">
    <source>
        <dbReference type="EMBL" id="CCQ46939.1"/>
    </source>
</evidence>
<dbReference type="InterPro" id="IPR039556">
    <property type="entry name" value="ICL/PEPM"/>
</dbReference>
<dbReference type="Gene3D" id="3.20.20.60">
    <property type="entry name" value="Phosphoenolpyruvate-binding domains"/>
    <property type="match status" value="1"/>
</dbReference>
<name>A0A024H5A2_9MICC</name>
<proteinExistence type="predicted"/>
<reference evidence="2" key="1">
    <citation type="journal article" date="2014" name="Genome Announc.">
        <title>Genome Sequence of Arthrobacter siccitolerans 4J27, a Xeroprotectant-Producing Desiccation-Tolerant Microorganism.</title>
        <authorList>
            <person name="Manzanera M."/>
            <person name="Santa-Cruz-Calvo L."/>
            <person name="Vilchez J.I."/>
            <person name="Garcia-Fontana C."/>
            <person name="Silva-Castro G.A."/>
            <person name="Calvo C."/>
            <person name="Gonzalez-Lopez J."/>
        </authorList>
    </citation>
    <scope>NUCLEOTIDE SEQUENCE [LARGE SCALE GENOMIC DNA]</scope>
    <source>
        <strain evidence="2">4J27</strain>
    </source>
</reference>
<dbReference type="GO" id="GO:0016833">
    <property type="term" value="F:oxo-acid-lyase activity"/>
    <property type="evidence" value="ECO:0007669"/>
    <property type="project" value="UniProtKB-ARBA"/>
</dbReference>
<dbReference type="PANTHER" id="PTHR42905">
    <property type="entry name" value="PHOSPHOENOLPYRUVATE CARBOXYLASE"/>
    <property type="match status" value="1"/>
</dbReference>
<gene>
    <name evidence="1" type="primary">prpB_2</name>
    <name evidence="1" type="ORF">ARTSIC4J27_2915</name>
</gene>
<dbReference type="SUPFAM" id="SSF51621">
    <property type="entry name" value="Phosphoenolpyruvate/pyruvate domain"/>
    <property type="match status" value="1"/>
</dbReference>
<dbReference type="InterPro" id="IPR040442">
    <property type="entry name" value="Pyrv_kinase-like_dom_sf"/>
</dbReference>
<organism evidence="1 2">
    <name type="scientific">Pseudarthrobacter siccitolerans</name>
    <dbReference type="NCBI Taxonomy" id="861266"/>
    <lineage>
        <taxon>Bacteria</taxon>
        <taxon>Bacillati</taxon>
        <taxon>Actinomycetota</taxon>
        <taxon>Actinomycetes</taxon>
        <taxon>Micrococcales</taxon>
        <taxon>Micrococcaceae</taxon>
        <taxon>Pseudarthrobacter</taxon>
    </lineage>
</organism>
<dbReference type="Pfam" id="PF13714">
    <property type="entry name" value="PEP_mutase"/>
    <property type="match status" value="1"/>
</dbReference>
<comment type="caution">
    <text evidence="1">The sequence shown here is derived from an EMBL/GenBank/DDBJ whole genome shotgun (WGS) entry which is preliminary data.</text>
</comment>
<evidence type="ECO:0000313" key="2">
    <source>
        <dbReference type="Proteomes" id="UP000035722"/>
    </source>
</evidence>